<proteinExistence type="predicted"/>
<dbReference type="AlphaFoldDB" id="A0A0F9H409"/>
<sequence length="117" mass="13098">METIINWELGQGVFRRDIRRMIRKAHSKGKTLPLPLSVKDSQASLDLMQSIISQVNCDGCDAPCCRSNPGGKPLQMVSKEYDHLVKILGQAEMDRVGAIRGEPYSGVPLPCKWLMMR</sequence>
<comment type="caution">
    <text evidence="1">The sequence shown here is derived from an EMBL/GenBank/DDBJ whole genome shotgun (WGS) entry which is preliminary data.</text>
</comment>
<evidence type="ECO:0000313" key="1">
    <source>
        <dbReference type="EMBL" id="KKM05769.1"/>
    </source>
</evidence>
<gene>
    <name evidence="1" type="ORF">LCGC14_1750790</name>
</gene>
<dbReference type="EMBL" id="LAZR01016145">
    <property type="protein sequence ID" value="KKM05769.1"/>
    <property type="molecule type" value="Genomic_DNA"/>
</dbReference>
<organism evidence="1">
    <name type="scientific">marine sediment metagenome</name>
    <dbReference type="NCBI Taxonomy" id="412755"/>
    <lineage>
        <taxon>unclassified sequences</taxon>
        <taxon>metagenomes</taxon>
        <taxon>ecological metagenomes</taxon>
    </lineage>
</organism>
<accession>A0A0F9H409</accession>
<protein>
    <submittedName>
        <fullName evidence="1">Uncharacterized protein</fullName>
    </submittedName>
</protein>
<reference evidence="1" key="1">
    <citation type="journal article" date="2015" name="Nature">
        <title>Complex archaea that bridge the gap between prokaryotes and eukaryotes.</title>
        <authorList>
            <person name="Spang A."/>
            <person name="Saw J.H."/>
            <person name="Jorgensen S.L."/>
            <person name="Zaremba-Niedzwiedzka K."/>
            <person name="Martijn J."/>
            <person name="Lind A.E."/>
            <person name="van Eijk R."/>
            <person name="Schleper C."/>
            <person name="Guy L."/>
            <person name="Ettema T.J."/>
        </authorList>
    </citation>
    <scope>NUCLEOTIDE SEQUENCE</scope>
</reference>
<name>A0A0F9H409_9ZZZZ</name>